<dbReference type="Proteomes" id="UP000789508">
    <property type="component" value="Unassembled WGS sequence"/>
</dbReference>
<protein>
    <submittedName>
        <fullName evidence="1">14641_t:CDS:1</fullName>
    </submittedName>
</protein>
<accession>A0A9N9J090</accession>
<dbReference type="EMBL" id="CAJVPS010042350">
    <property type="protein sequence ID" value="CAG8753865.1"/>
    <property type="molecule type" value="Genomic_DNA"/>
</dbReference>
<name>A0A9N9J090_9GLOM</name>
<evidence type="ECO:0000313" key="1">
    <source>
        <dbReference type="EMBL" id="CAG8753865.1"/>
    </source>
</evidence>
<comment type="caution">
    <text evidence="1">The sequence shown here is derived from an EMBL/GenBank/DDBJ whole genome shotgun (WGS) entry which is preliminary data.</text>
</comment>
<reference evidence="1" key="1">
    <citation type="submission" date="2021-06" db="EMBL/GenBank/DDBJ databases">
        <authorList>
            <person name="Kallberg Y."/>
            <person name="Tangrot J."/>
            <person name="Rosling A."/>
        </authorList>
    </citation>
    <scope>NUCLEOTIDE SEQUENCE</scope>
    <source>
        <strain evidence="1">FL130A</strain>
    </source>
</reference>
<dbReference type="AlphaFoldDB" id="A0A9N9J090"/>
<sequence>NLESKSVFPFKRNMRNKKRISYLQSLLSEHEKLIVTVDTEEKINIQKVLDDYRKALLKETKLTQQEIDSLFSAHELILTCSIR</sequence>
<proteinExistence type="predicted"/>
<feature type="non-terminal residue" evidence="1">
    <location>
        <position position="1"/>
    </location>
</feature>
<keyword evidence="2" id="KW-1185">Reference proteome</keyword>
<evidence type="ECO:0000313" key="2">
    <source>
        <dbReference type="Proteomes" id="UP000789508"/>
    </source>
</evidence>
<gene>
    <name evidence="1" type="ORF">ALEPTO_LOCUS13399</name>
</gene>
<organism evidence="1 2">
    <name type="scientific">Ambispora leptoticha</name>
    <dbReference type="NCBI Taxonomy" id="144679"/>
    <lineage>
        <taxon>Eukaryota</taxon>
        <taxon>Fungi</taxon>
        <taxon>Fungi incertae sedis</taxon>
        <taxon>Mucoromycota</taxon>
        <taxon>Glomeromycotina</taxon>
        <taxon>Glomeromycetes</taxon>
        <taxon>Archaeosporales</taxon>
        <taxon>Ambisporaceae</taxon>
        <taxon>Ambispora</taxon>
    </lineage>
</organism>